<evidence type="ECO:0000256" key="2">
    <source>
        <dbReference type="ARBA" id="ARBA00012925"/>
    </source>
</evidence>
<dbReference type="InterPro" id="IPR041891">
    <property type="entry name" value="Alpha_CA_prokaryot-like"/>
</dbReference>
<accession>A0A422P1L0</accession>
<feature type="chain" id="PRO_5019228335" description="carbonic anhydrase" evidence="8">
    <location>
        <begin position="24"/>
        <end position="419"/>
    </location>
</feature>
<protein>
    <recommendedName>
        <fullName evidence="2">carbonic anhydrase</fullName>
        <ecNumber evidence="2">4.2.1.1</ecNumber>
    </recommendedName>
</protein>
<dbReference type="OMA" id="EVYTIRI"/>
<keyword evidence="4" id="KW-0862">Zinc</keyword>
<evidence type="ECO:0000256" key="6">
    <source>
        <dbReference type="ARBA" id="ARBA00048348"/>
    </source>
</evidence>
<evidence type="ECO:0000256" key="8">
    <source>
        <dbReference type="SAM" id="SignalP"/>
    </source>
</evidence>
<dbReference type="AlphaFoldDB" id="A0A422P1L0"/>
<dbReference type="InterPro" id="IPR036398">
    <property type="entry name" value="CA_dom_sf"/>
</dbReference>
<dbReference type="PANTHER" id="PTHR18952">
    <property type="entry name" value="CARBONIC ANHYDRASE"/>
    <property type="match status" value="1"/>
</dbReference>
<dbReference type="Pfam" id="PF00194">
    <property type="entry name" value="Carb_anhydrase"/>
    <property type="match status" value="1"/>
</dbReference>
<evidence type="ECO:0000259" key="9">
    <source>
        <dbReference type="PROSITE" id="PS51144"/>
    </source>
</evidence>
<dbReference type="Proteomes" id="UP000283634">
    <property type="component" value="Unassembled WGS sequence"/>
</dbReference>
<feature type="domain" description="Alpha-carbonic anhydrase" evidence="9">
    <location>
        <begin position="40"/>
        <end position="299"/>
    </location>
</feature>
<keyword evidence="7" id="KW-1133">Transmembrane helix</keyword>
<comment type="similarity">
    <text evidence="1">Belongs to the alpha-carbonic anhydrase family.</text>
</comment>
<dbReference type="EMBL" id="MKGL01000015">
    <property type="protein sequence ID" value="RNF11610.1"/>
    <property type="molecule type" value="Genomic_DNA"/>
</dbReference>
<dbReference type="InterPro" id="IPR001148">
    <property type="entry name" value="CA_dom"/>
</dbReference>
<organism evidence="10 11">
    <name type="scientific">Trypanosoma rangeli</name>
    <dbReference type="NCBI Taxonomy" id="5698"/>
    <lineage>
        <taxon>Eukaryota</taxon>
        <taxon>Discoba</taxon>
        <taxon>Euglenozoa</taxon>
        <taxon>Kinetoplastea</taxon>
        <taxon>Metakinetoplastina</taxon>
        <taxon>Trypanosomatida</taxon>
        <taxon>Trypanosomatidae</taxon>
        <taxon>Trypanosoma</taxon>
        <taxon>Herpetosoma</taxon>
    </lineage>
</organism>
<dbReference type="PROSITE" id="PS51144">
    <property type="entry name" value="ALPHA_CA_2"/>
    <property type="match status" value="1"/>
</dbReference>
<feature type="transmembrane region" description="Helical" evidence="7">
    <location>
        <begin position="373"/>
        <end position="391"/>
    </location>
</feature>
<evidence type="ECO:0000256" key="5">
    <source>
        <dbReference type="ARBA" id="ARBA00023239"/>
    </source>
</evidence>
<comment type="caution">
    <text evidence="10">The sequence shown here is derived from an EMBL/GenBank/DDBJ whole genome shotgun (WGS) entry which is preliminary data.</text>
</comment>
<keyword evidence="8" id="KW-0732">Signal</keyword>
<keyword evidence="7" id="KW-0472">Membrane</keyword>
<dbReference type="SUPFAM" id="SSF51069">
    <property type="entry name" value="Carbonic anhydrase"/>
    <property type="match status" value="1"/>
</dbReference>
<evidence type="ECO:0000313" key="10">
    <source>
        <dbReference type="EMBL" id="RNF11610.1"/>
    </source>
</evidence>
<evidence type="ECO:0000313" key="11">
    <source>
        <dbReference type="Proteomes" id="UP000283634"/>
    </source>
</evidence>
<keyword evidence="7" id="KW-0812">Transmembrane</keyword>
<dbReference type="GeneID" id="40324735"/>
<dbReference type="CDD" id="cd03124">
    <property type="entry name" value="alpha_CA_prokaryotic_like"/>
    <property type="match status" value="1"/>
</dbReference>
<gene>
    <name evidence="10" type="ORF">TraAM80_00802</name>
</gene>
<feature type="signal peptide" evidence="8">
    <location>
        <begin position="1"/>
        <end position="23"/>
    </location>
</feature>
<dbReference type="EC" id="4.2.1.1" evidence="2"/>
<keyword evidence="5 10" id="KW-0456">Lyase</keyword>
<reference evidence="10 11" key="1">
    <citation type="journal article" date="2018" name="BMC Genomics">
        <title>Genomic comparison of Trypanosoma conorhini and Trypanosoma rangeli to Trypanosoma cruzi strains of high and low virulence.</title>
        <authorList>
            <person name="Bradwell K.R."/>
            <person name="Koparde V.N."/>
            <person name="Matveyev A.V."/>
            <person name="Serrano M.G."/>
            <person name="Alves J.M."/>
            <person name="Parikh H."/>
            <person name="Huang B."/>
            <person name="Lee V."/>
            <person name="Espinosa-Alvarez O."/>
            <person name="Ortiz P.A."/>
            <person name="Costa-Martins A.G."/>
            <person name="Teixeira M.M."/>
            <person name="Buck G.A."/>
        </authorList>
    </citation>
    <scope>NUCLEOTIDE SEQUENCE [LARGE SCALE GENOMIC DNA]</scope>
    <source>
        <strain evidence="10 11">AM80</strain>
    </source>
</reference>
<dbReference type="RefSeq" id="XP_029242273.1">
    <property type="nucleotide sequence ID" value="XM_029377870.1"/>
</dbReference>
<dbReference type="GO" id="GO:0008270">
    <property type="term" value="F:zinc ion binding"/>
    <property type="evidence" value="ECO:0007669"/>
    <property type="project" value="InterPro"/>
</dbReference>
<evidence type="ECO:0000256" key="1">
    <source>
        <dbReference type="ARBA" id="ARBA00010718"/>
    </source>
</evidence>
<sequence>MVRAIVFLLLCLQLHLFLQVASAETSYTTAGLPREKPHGPGWGYANLSAWPRLCRTGKQQSPVSFSELKPHEVVYLKGAEPLIFSRGCTFAAEKTTLKILNEVNTISVRLVPLNDPRDEVPGPCTVLDPIAPDLPEYHLVSMHFHSPAEHVFPRAAPDAELHLVFAQAQPSKLGRLMVVAVQLLASDRTNTTSVAELRHILLDGPLPPKNAFTTCTLEKDLAVEGLLPRRRSFLAYTGSLTTPPCTEGVRFIVLTSPQLMPREALEMLNLALMRARSGNHDGNRRPTQPLNGRVVYRYVDRSHVHMSKGDMKDYFPYGFSDAGVWGSINLTTAATSDGVASSHLTAPGANNAYESRGKFHAWPRSLQQNEKTIIIAAALLLFLVAVILYCWRNIKFSAGVGENEVESLLRVPSGYGTNR</sequence>
<comment type="catalytic activity">
    <reaction evidence="6">
        <text>hydrogencarbonate + H(+) = CO2 + H2O</text>
        <dbReference type="Rhea" id="RHEA:10748"/>
        <dbReference type="ChEBI" id="CHEBI:15377"/>
        <dbReference type="ChEBI" id="CHEBI:15378"/>
        <dbReference type="ChEBI" id="CHEBI:16526"/>
        <dbReference type="ChEBI" id="CHEBI:17544"/>
        <dbReference type="EC" id="4.2.1.1"/>
    </reaction>
</comment>
<keyword evidence="11" id="KW-1185">Reference proteome</keyword>
<dbReference type="InterPro" id="IPR023561">
    <property type="entry name" value="Carbonic_anhydrase_a-class"/>
</dbReference>
<evidence type="ECO:0000256" key="7">
    <source>
        <dbReference type="SAM" id="Phobius"/>
    </source>
</evidence>
<proteinExistence type="inferred from homology"/>
<name>A0A422P1L0_TRYRA</name>
<evidence type="ECO:0000256" key="4">
    <source>
        <dbReference type="ARBA" id="ARBA00022833"/>
    </source>
</evidence>
<evidence type="ECO:0000256" key="3">
    <source>
        <dbReference type="ARBA" id="ARBA00022723"/>
    </source>
</evidence>
<dbReference type="Gene3D" id="3.10.200.10">
    <property type="entry name" value="Alpha carbonic anhydrase"/>
    <property type="match status" value="1"/>
</dbReference>
<dbReference type="GO" id="GO:0004089">
    <property type="term" value="F:carbonate dehydratase activity"/>
    <property type="evidence" value="ECO:0007669"/>
    <property type="project" value="UniProtKB-EC"/>
</dbReference>
<keyword evidence="3" id="KW-0479">Metal-binding</keyword>
<dbReference type="SMART" id="SM01057">
    <property type="entry name" value="Carb_anhydrase"/>
    <property type="match status" value="1"/>
</dbReference>
<dbReference type="OrthoDB" id="429145at2759"/>
<dbReference type="PANTHER" id="PTHR18952:SF265">
    <property type="entry name" value="CARBONIC ANHYDRASE"/>
    <property type="match status" value="1"/>
</dbReference>